<organism evidence="1">
    <name type="scientific">marine sediment metagenome</name>
    <dbReference type="NCBI Taxonomy" id="412755"/>
    <lineage>
        <taxon>unclassified sequences</taxon>
        <taxon>metagenomes</taxon>
        <taxon>ecological metagenomes</taxon>
    </lineage>
</organism>
<gene>
    <name evidence="1" type="ORF">S01H4_44455</name>
</gene>
<protein>
    <recommendedName>
        <fullName evidence="2">NAD(P)-binding domain-containing protein</fullName>
    </recommendedName>
</protein>
<evidence type="ECO:0000313" key="1">
    <source>
        <dbReference type="EMBL" id="GAG91575.1"/>
    </source>
</evidence>
<dbReference type="Gene3D" id="3.90.25.10">
    <property type="entry name" value="UDP-galactose 4-epimerase, domain 1"/>
    <property type="match status" value="1"/>
</dbReference>
<evidence type="ECO:0008006" key="2">
    <source>
        <dbReference type="Google" id="ProtNLM"/>
    </source>
</evidence>
<name>X1B908_9ZZZZ</name>
<proteinExistence type="predicted"/>
<feature type="non-terminal residue" evidence="1">
    <location>
        <position position="1"/>
    </location>
</feature>
<reference evidence="1" key="1">
    <citation type="journal article" date="2014" name="Front. Microbiol.">
        <title>High frequency of phylogenetically diverse reductive dehalogenase-homologous genes in deep subseafloor sedimentary metagenomes.</title>
        <authorList>
            <person name="Kawai M."/>
            <person name="Futagami T."/>
            <person name="Toyoda A."/>
            <person name="Takaki Y."/>
            <person name="Nishi S."/>
            <person name="Hori S."/>
            <person name="Arai W."/>
            <person name="Tsubouchi T."/>
            <person name="Morono Y."/>
            <person name="Uchiyama I."/>
            <person name="Ito T."/>
            <person name="Fujiyama A."/>
            <person name="Inagaki F."/>
            <person name="Takami H."/>
        </authorList>
    </citation>
    <scope>NUCLEOTIDE SEQUENCE</scope>
    <source>
        <strain evidence="1">Expedition CK06-06</strain>
    </source>
</reference>
<accession>X1B908</accession>
<comment type="caution">
    <text evidence="1">The sequence shown here is derived from an EMBL/GenBank/DDBJ whole genome shotgun (WGS) entry which is preliminary data.</text>
</comment>
<sequence length="60" mass="6987">EIVVEKTKSSSRVKYAKNRAYDVNKFYANPEKAKKILKFSPKIIFEKGIELAIEELKNLK</sequence>
<dbReference type="EMBL" id="BART01024653">
    <property type="protein sequence ID" value="GAG91575.1"/>
    <property type="molecule type" value="Genomic_DNA"/>
</dbReference>
<dbReference type="AlphaFoldDB" id="X1B908"/>